<sequence length="82" mass="9016">MTPNEKCNRRRFIKTTLIAGATAGIAAPLLPGPEQTSASQITMLTSDGKLVTVNKSVLEQTTGQKKATEREVFEWMNNKHKT</sequence>
<evidence type="ECO:0000313" key="1">
    <source>
        <dbReference type="EMBL" id="MEX6688495.1"/>
    </source>
</evidence>
<gene>
    <name evidence="1" type="ORF">QTN47_13360</name>
</gene>
<dbReference type="NCBIfam" id="TIGR01409">
    <property type="entry name" value="TAT_signal_seq"/>
    <property type="match status" value="1"/>
</dbReference>
<dbReference type="Proteomes" id="UP001560573">
    <property type="component" value="Unassembled WGS sequence"/>
</dbReference>
<name>A0ABV3ZG33_9BACT</name>
<keyword evidence="2" id="KW-1185">Reference proteome</keyword>
<dbReference type="InterPro" id="IPR006311">
    <property type="entry name" value="TAT_signal"/>
</dbReference>
<proteinExistence type="predicted"/>
<organism evidence="1 2">
    <name type="scientific">Danxiaibacter flavus</name>
    <dbReference type="NCBI Taxonomy" id="3049108"/>
    <lineage>
        <taxon>Bacteria</taxon>
        <taxon>Pseudomonadati</taxon>
        <taxon>Bacteroidota</taxon>
        <taxon>Chitinophagia</taxon>
        <taxon>Chitinophagales</taxon>
        <taxon>Chitinophagaceae</taxon>
        <taxon>Danxiaibacter</taxon>
    </lineage>
</organism>
<reference evidence="1 2" key="1">
    <citation type="submission" date="2023-07" db="EMBL/GenBank/DDBJ databases">
        <authorList>
            <person name="Lian W.-H."/>
        </authorList>
    </citation>
    <scope>NUCLEOTIDE SEQUENCE [LARGE SCALE GENOMIC DNA]</scope>
    <source>
        <strain evidence="1 2">SYSU DXS3180</strain>
    </source>
</reference>
<evidence type="ECO:0000313" key="2">
    <source>
        <dbReference type="Proteomes" id="UP001560573"/>
    </source>
</evidence>
<dbReference type="EMBL" id="JAULBC010000004">
    <property type="protein sequence ID" value="MEX6688495.1"/>
    <property type="molecule type" value="Genomic_DNA"/>
</dbReference>
<dbReference type="RefSeq" id="WP_369329904.1">
    <property type="nucleotide sequence ID" value="NZ_JAULBC010000004.1"/>
</dbReference>
<protein>
    <submittedName>
        <fullName evidence="1">Twin-arginine translocation signal domain-containing protein</fullName>
    </submittedName>
</protein>
<dbReference type="PROSITE" id="PS51318">
    <property type="entry name" value="TAT"/>
    <property type="match status" value="1"/>
</dbReference>
<comment type="caution">
    <text evidence="1">The sequence shown here is derived from an EMBL/GenBank/DDBJ whole genome shotgun (WGS) entry which is preliminary data.</text>
</comment>
<dbReference type="InterPro" id="IPR019546">
    <property type="entry name" value="TAT_signal_bac_arc"/>
</dbReference>
<accession>A0ABV3ZG33</accession>